<accession>A0ABS8DFY3</accession>
<dbReference type="InterPro" id="IPR018485">
    <property type="entry name" value="FGGY_C"/>
</dbReference>
<protein>
    <recommendedName>
        <fullName evidence="9">Glycerol kinase</fullName>
    </recommendedName>
</protein>
<dbReference type="Pfam" id="PF00370">
    <property type="entry name" value="FGGY_N"/>
    <property type="match status" value="1"/>
</dbReference>
<dbReference type="CDD" id="cd07773">
    <property type="entry name" value="ASKHA_NBD_FGGY_FK"/>
    <property type="match status" value="1"/>
</dbReference>
<feature type="domain" description="Carbohydrate kinase FGGY C-terminal" evidence="6">
    <location>
        <begin position="280"/>
        <end position="441"/>
    </location>
</feature>
<comment type="caution">
    <text evidence="7">The sequence shown here is derived from an EMBL/GenBank/DDBJ whole genome shotgun (WGS) entry which is preliminary data.</text>
</comment>
<evidence type="ECO:0000259" key="6">
    <source>
        <dbReference type="Pfam" id="PF02782"/>
    </source>
</evidence>
<evidence type="ECO:0000259" key="5">
    <source>
        <dbReference type="Pfam" id="PF00370"/>
    </source>
</evidence>
<sequence>MSYIGLDVGTSGCKAAVVSTAGEILYSAGREYSFTSPKAGYVELDPAEVWLAVKEVLRQIAPHAQDARTIAVSSIGESMAILDSEDHVLCNGIVYLDQRCVDTLPEIEEKISAHRLHSITGVSVNQMFTLNKFLWYRRHMPEILEHADKYFLFGDYITYMLSGVRAIDPGSASRTMFFDAGTLEWSEEIAELFDIPIDRFSKVTTPGTVLGPIKHALAEELGLPRTLSVIMGIHDQCAATLGSGSLSPGEVMMGQGSTESINCVVHKDHLNEMIIENQLCFEPYIDKEHYIIITGNLTHGSSITWFVRNFYETGSDTFSYEQLYRNCPESAGNVFFLPYLSKVSLMDPKNHALGGFLGVDVTVTKPQMFRALLEGLCYEARVSMEIFGKIGVDIKKLTASGGVSKAALYMQMKADVIGCPIHILENPQAGIMGLAVISAVSAGDYPTYADAVQAFVKTGKIYTPAHGYEKQYQKYQLISRSIKTLYDELDAEEKEDAHD</sequence>
<dbReference type="InterPro" id="IPR018484">
    <property type="entry name" value="FGGY_N"/>
</dbReference>
<evidence type="ECO:0000256" key="2">
    <source>
        <dbReference type="ARBA" id="ARBA00022679"/>
    </source>
</evidence>
<keyword evidence="2 4" id="KW-0808">Transferase</keyword>
<dbReference type="InterPro" id="IPR050406">
    <property type="entry name" value="FGGY_Carb_Kinase"/>
</dbReference>
<organism evidence="7 8">
    <name type="scientific">Bariatricus massiliensis</name>
    <dbReference type="NCBI Taxonomy" id="1745713"/>
    <lineage>
        <taxon>Bacteria</taxon>
        <taxon>Bacillati</taxon>
        <taxon>Bacillota</taxon>
        <taxon>Clostridia</taxon>
        <taxon>Lachnospirales</taxon>
        <taxon>Lachnospiraceae</taxon>
        <taxon>Bariatricus</taxon>
    </lineage>
</organism>
<evidence type="ECO:0000256" key="4">
    <source>
        <dbReference type="RuleBase" id="RU003733"/>
    </source>
</evidence>
<evidence type="ECO:0000256" key="3">
    <source>
        <dbReference type="ARBA" id="ARBA00022777"/>
    </source>
</evidence>
<evidence type="ECO:0000313" key="7">
    <source>
        <dbReference type="EMBL" id="MCB7387333.1"/>
    </source>
</evidence>
<dbReference type="RefSeq" id="WP_066737806.1">
    <property type="nucleotide sequence ID" value="NZ_JAJCIQ010000005.1"/>
</dbReference>
<evidence type="ECO:0008006" key="9">
    <source>
        <dbReference type="Google" id="ProtNLM"/>
    </source>
</evidence>
<keyword evidence="3 4" id="KW-0418">Kinase</keyword>
<dbReference type="InterPro" id="IPR043129">
    <property type="entry name" value="ATPase_NBD"/>
</dbReference>
<dbReference type="Pfam" id="PF02782">
    <property type="entry name" value="FGGY_C"/>
    <property type="match status" value="1"/>
</dbReference>
<feature type="domain" description="Carbohydrate kinase FGGY N-terminal" evidence="5">
    <location>
        <begin position="3"/>
        <end position="242"/>
    </location>
</feature>
<evidence type="ECO:0000313" key="8">
    <source>
        <dbReference type="Proteomes" id="UP001299546"/>
    </source>
</evidence>
<dbReference type="EMBL" id="JAJCIS010000004">
    <property type="protein sequence ID" value="MCB7387333.1"/>
    <property type="molecule type" value="Genomic_DNA"/>
</dbReference>
<dbReference type="SUPFAM" id="SSF53067">
    <property type="entry name" value="Actin-like ATPase domain"/>
    <property type="match status" value="2"/>
</dbReference>
<name>A0ABS8DFY3_9FIRM</name>
<dbReference type="Gene3D" id="3.30.420.40">
    <property type="match status" value="2"/>
</dbReference>
<proteinExistence type="inferred from homology"/>
<dbReference type="Proteomes" id="UP001299546">
    <property type="component" value="Unassembled WGS sequence"/>
</dbReference>
<reference evidence="7 8" key="1">
    <citation type="submission" date="2021-10" db="EMBL/GenBank/DDBJ databases">
        <title>Collection of gut derived symbiotic bacterial strains cultured from healthy donors.</title>
        <authorList>
            <person name="Lin H."/>
            <person name="Littmann E."/>
            <person name="Kohout C."/>
            <person name="Pamer E.G."/>
        </authorList>
    </citation>
    <scope>NUCLEOTIDE SEQUENCE [LARGE SCALE GENOMIC DNA]</scope>
    <source>
        <strain evidence="7 8">DFI.1.165</strain>
    </source>
</reference>
<dbReference type="InterPro" id="IPR000577">
    <property type="entry name" value="Carb_kinase_FGGY"/>
</dbReference>
<keyword evidence="8" id="KW-1185">Reference proteome</keyword>
<gene>
    <name evidence="7" type="ORF">LIZ65_08525</name>
</gene>
<evidence type="ECO:0000256" key="1">
    <source>
        <dbReference type="ARBA" id="ARBA00009156"/>
    </source>
</evidence>
<dbReference type="PANTHER" id="PTHR43095">
    <property type="entry name" value="SUGAR KINASE"/>
    <property type="match status" value="1"/>
</dbReference>
<dbReference type="PROSITE" id="PS00445">
    <property type="entry name" value="FGGY_KINASES_2"/>
    <property type="match status" value="1"/>
</dbReference>
<comment type="similarity">
    <text evidence="1 4">Belongs to the FGGY kinase family.</text>
</comment>
<dbReference type="InterPro" id="IPR018483">
    <property type="entry name" value="Carb_kinase_FGGY_CS"/>
</dbReference>
<dbReference type="PIRSF" id="PIRSF000538">
    <property type="entry name" value="GlpK"/>
    <property type="match status" value="1"/>
</dbReference>